<comment type="caution">
    <text evidence="1">The sequence shown here is derived from an EMBL/GenBank/DDBJ whole genome shotgun (WGS) entry which is preliminary data.</text>
</comment>
<feature type="non-terminal residue" evidence="1">
    <location>
        <position position="1"/>
    </location>
</feature>
<proteinExistence type="predicted"/>
<dbReference type="Proteomes" id="UP001165082">
    <property type="component" value="Unassembled WGS sequence"/>
</dbReference>
<dbReference type="PANTHER" id="PTHR33835">
    <property type="entry name" value="YALI0C07656P"/>
    <property type="match status" value="1"/>
</dbReference>
<keyword evidence="2" id="KW-1185">Reference proteome</keyword>
<dbReference type="EMBL" id="BRXZ01000676">
    <property type="protein sequence ID" value="GMH50565.1"/>
    <property type="molecule type" value="Genomic_DNA"/>
</dbReference>
<evidence type="ECO:0000313" key="2">
    <source>
        <dbReference type="Proteomes" id="UP001165082"/>
    </source>
</evidence>
<dbReference type="PANTHER" id="PTHR33835:SF2">
    <property type="entry name" value="LYSINE-TRNA LIGASE"/>
    <property type="match status" value="1"/>
</dbReference>
<dbReference type="AlphaFoldDB" id="A0A9W6ZHT3"/>
<name>A0A9W6ZHT3_9STRA</name>
<organism evidence="1 2">
    <name type="scientific">Triparma retinervis</name>
    <dbReference type="NCBI Taxonomy" id="2557542"/>
    <lineage>
        <taxon>Eukaryota</taxon>
        <taxon>Sar</taxon>
        <taxon>Stramenopiles</taxon>
        <taxon>Ochrophyta</taxon>
        <taxon>Bolidophyceae</taxon>
        <taxon>Parmales</taxon>
        <taxon>Triparmaceae</taxon>
        <taxon>Triparma</taxon>
    </lineage>
</organism>
<protein>
    <submittedName>
        <fullName evidence="1">Uncharacterized protein</fullName>
    </submittedName>
</protein>
<sequence length="101" mass="10918">MNYNAFTISQSYQFAPQSLAGSSLLPLTATITGKRPTIFRTIVNDEIWTQDQQLGIVNVNVPIRSTIIKIPGGGLNVINPIQPTPESMTQLNALISSHGPV</sequence>
<reference evidence="1" key="1">
    <citation type="submission" date="2022-07" db="EMBL/GenBank/DDBJ databases">
        <title>Genome analysis of Parmales, a sister group of diatoms, reveals the evolutionary specialization of diatoms from phago-mixotrophs to photoautotrophs.</title>
        <authorList>
            <person name="Ban H."/>
            <person name="Sato S."/>
            <person name="Yoshikawa S."/>
            <person name="Kazumasa Y."/>
            <person name="Nakamura Y."/>
            <person name="Ichinomiya M."/>
            <person name="Saitoh K."/>
            <person name="Sato N."/>
            <person name="Blanc-Mathieu R."/>
            <person name="Endo H."/>
            <person name="Kuwata A."/>
            <person name="Ogata H."/>
        </authorList>
    </citation>
    <scope>NUCLEOTIDE SEQUENCE</scope>
</reference>
<accession>A0A9W6ZHT3</accession>
<evidence type="ECO:0000313" key="1">
    <source>
        <dbReference type="EMBL" id="GMH50565.1"/>
    </source>
</evidence>
<gene>
    <name evidence="1" type="ORF">TrRE_jg13155</name>
</gene>
<dbReference type="Pfam" id="PF14234">
    <property type="entry name" value="DUF4336"/>
    <property type="match status" value="1"/>
</dbReference>
<dbReference type="InterPro" id="IPR025638">
    <property type="entry name" value="DUF4336"/>
</dbReference>
<dbReference type="OrthoDB" id="421671at2759"/>